<accession>A0A8S9MY67</accession>
<dbReference type="AlphaFoldDB" id="A0A8S9MY67"/>
<evidence type="ECO:0000313" key="2">
    <source>
        <dbReference type="EMBL" id="KAF3486359.1"/>
    </source>
</evidence>
<evidence type="ECO:0000313" key="3">
    <source>
        <dbReference type="Proteomes" id="UP000712600"/>
    </source>
</evidence>
<name>A0A8S9MY67_BRACR</name>
<protein>
    <submittedName>
        <fullName evidence="2">Uncharacterized protein</fullName>
    </submittedName>
</protein>
<keyword evidence="1" id="KW-0812">Transmembrane</keyword>
<proteinExistence type="predicted"/>
<dbReference type="EMBL" id="QGKX02002183">
    <property type="protein sequence ID" value="KAF3486359.1"/>
    <property type="molecule type" value="Genomic_DNA"/>
</dbReference>
<dbReference type="Proteomes" id="UP000712600">
    <property type="component" value="Unassembled WGS sequence"/>
</dbReference>
<feature type="transmembrane region" description="Helical" evidence="1">
    <location>
        <begin position="6"/>
        <end position="24"/>
    </location>
</feature>
<gene>
    <name evidence="2" type="ORF">F2Q69_00052586</name>
</gene>
<organism evidence="2 3">
    <name type="scientific">Brassica cretica</name>
    <name type="common">Mustard</name>
    <dbReference type="NCBI Taxonomy" id="69181"/>
    <lineage>
        <taxon>Eukaryota</taxon>
        <taxon>Viridiplantae</taxon>
        <taxon>Streptophyta</taxon>
        <taxon>Embryophyta</taxon>
        <taxon>Tracheophyta</taxon>
        <taxon>Spermatophyta</taxon>
        <taxon>Magnoliopsida</taxon>
        <taxon>eudicotyledons</taxon>
        <taxon>Gunneridae</taxon>
        <taxon>Pentapetalae</taxon>
        <taxon>rosids</taxon>
        <taxon>malvids</taxon>
        <taxon>Brassicales</taxon>
        <taxon>Brassicaceae</taxon>
        <taxon>Brassiceae</taxon>
        <taxon>Brassica</taxon>
    </lineage>
</organism>
<reference evidence="2" key="1">
    <citation type="submission" date="2019-12" db="EMBL/GenBank/DDBJ databases">
        <title>Genome sequencing and annotation of Brassica cretica.</title>
        <authorList>
            <person name="Studholme D.J."/>
            <person name="Sarris P."/>
        </authorList>
    </citation>
    <scope>NUCLEOTIDE SEQUENCE</scope>
    <source>
        <strain evidence="2">PFS-109/04</strain>
        <tissue evidence="2">Leaf</tissue>
    </source>
</reference>
<keyword evidence="1" id="KW-0472">Membrane</keyword>
<keyword evidence="1" id="KW-1133">Transmembrane helix</keyword>
<sequence length="89" mass="10459">MDTRKSSHVFFYFLLGFGLSITALNSVHKKLENRVFTYQDVLVSKNLMHEWMDKPRWMNGKLEDEPEAGVEHADLIFAVKIMLNKLEKM</sequence>
<comment type="caution">
    <text evidence="2">The sequence shown here is derived from an EMBL/GenBank/DDBJ whole genome shotgun (WGS) entry which is preliminary data.</text>
</comment>
<evidence type="ECO:0000256" key="1">
    <source>
        <dbReference type="SAM" id="Phobius"/>
    </source>
</evidence>